<protein>
    <submittedName>
        <fullName evidence="2">Uncharacterized protein</fullName>
    </submittedName>
</protein>
<dbReference type="EMBL" id="MU005574">
    <property type="protein sequence ID" value="KAF2687690.1"/>
    <property type="molecule type" value="Genomic_DNA"/>
</dbReference>
<feature type="transmembrane region" description="Helical" evidence="1">
    <location>
        <begin position="49"/>
        <end position="68"/>
    </location>
</feature>
<evidence type="ECO:0000256" key="1">
    <source>
        <dbReference type="SAM" id="Phobius"/>
    </source>
</evidence>
<name>A0A6G1JBT8_9PLEO</name>
<gene>
    <name evidence="2" type="ORF">K458DRAFT_168635</name>
</gene>
<evidence type="ECO:0000313" key="2">
    <source>
        <dbReference type="EMBL" id="KAF2687690.1"/>
    </source>
</evidence>
<keyword evidence="1" id="KW-0472">Membrane</keyword>
<keyword evidence="1" id="KW-0812">Transmembrane</keyword>
<feature type="transmembrane region" description="Helical" evidence="1">
    <location>
        <begin position="20"/>
        <end position="42"/>
    </location>
</feature>
<accession>A0A6G1JBT8</accession>
<keyword evidence="3" id="KW-1185">Reference proteome</keyword>
<reference evidence="2" key="1">
    <citation type="journal article" date="2020" name="Stud. Mycol.">
        <title>101 Dothideomycetes genomes: a test case for predicting lifestyles and emergence of pathogens.</title>
        <authorList>
            <person name="Haridas S."/>
            <person name="Albert R."/>
            <person name="Binder M."/>
            <person name="Bloem J."/>
            <person name="Labutti K."/>
            <person name="Salamov A."/>
            <person name="Andreopoulos B."/>
            <person name="Baker S."/>
            <person name="Barry K."/>
            <person name="Bills G."/>
            <person name="Bluhm B."/>
            <person name="Cannon C."/>
            <person name="Castanera R."/>
            <person name="Culley D."/>
            <person name="Daum C."/>
            <person name="Ezra D."/>
            <person name="Gonzalez J."/>
            <person name="Henrissat B."/>
            <person name="Kuo A."/>
            <person name="Liang C."/>
            <person name="Lipzen A."/>
            <person name="Lutzoni F."/>
            <person name="Magnuson J."/>
            <person name="Mondo S."/>
            <person name="Nolan M."/>
            <person name="Ohm R."/>
            <person name="Pangilinan J."/>
            <person name="Park H.-J."/>
            <person name="Ramirez L."/>
            <person name="Alfaro M."/>
            <person name="Sun H."/>
            <person name="Tritt A."/>
            <person name="Yoshinaga Y."/>
            <person name="Zwiers L.-H."/>
            <person name="Turgeon B."/>
            <person name="Goodwin S."/>
            <person name="Spatafora J."/>
            <person name="Crous P."/>
            <person name="Grigoriev I."/>
        </authorList>
    </citation>
    <scope>NUCLEOTIDE SEQUENCE</scope>
    <source>
        <strain evidence="2">CBS 122367</strain>
    </source>
</reference>
<evidence type="ECO:0000313" key="3">
    <source>
        <dbReference type="Proteomes" id="UP000799291"/>
    </source>
</evidence>
<keyword evidence="1" id="KW-1133">Transmembrane helix</keyword>
<organism evidence="2 3">
    <name type="scientific">Lentithecium fluviatile CBS 122367</name>
    <dbReference type="NCBI Taxonomy" id="1168545"/>
    <lineage>
        <taxon>Eukaryota</taxon>
        <taxon>Fungi</taxon>
        <taxon>Dikarya</taxon>
        <taxon>Ascomycota</taxon>
        <taxon>Pezizomycotina</taxon>
        <taxon>Dothideomycetes</taxon>
        <taxon>Pleosporomycetidae</taxon>
        <taxon>Pleosporales</taxon>
        <taxon>Massarineae</taxon>
        <taxon>Lentitheciaceae</taxon>
        <taxon>Lentithecium</taxon>
    </lineage>
</organism>
<dbReference type="AlphaFoldDB" id="A0A6G1JBT8"/>
<sequence length="136" mass="14523">MGLSIQHREGALQDGAAPGIFLGSTQGCTAMCVLWTALFHLFVIRNDTLSVASGIFISTAVCTCTFARRAPLPSFFPLGGGVVCMGVWGLRVVTMDGCVHEWIGEGGIHAMDWGRGVWLRKEGKARRQPGGCIRSA</sequence>
<proteinExistence type="predicted"/>
<dbReference type="Proteomes" id="UP000799291">
    <property type="component" value="Unassembled WGS sequence"/>
</dbReference>